<feature type="compositionally biased region" description="Polar residues" evidence="5">
    <location>
        <begin position="618"/>
        <end position="628"/>
    </location>
</feature>
<dbReference type="GO" id="GO:0071944">
    <property type="term" value="C:cell periphery"/>
    <property type="evidence" value="ECO:0007669"/>
    <property type="project" value="UniProtKB-ARBA"/>
</dbReference>
<dbReference type="AlphaFoldDB" id="A0A2T3ACF0"/>
<dbReference type="OrthoDB" id="5352000at2759"/>
<evidence type="ECO:0000256" key="5">
    <source>
        <dbReference type="SAM" id="MobiDB-lite"/>
    </source>
</evidence>
<dbReference type="SUPFAM" id="SSF50965">
    <property type="entry name" value="Galactose oxidase, central domain"/>
    <property type="match status" value="1"/>
</dbReference>
<reference evidence="7 8" key="1">
    <citation type="journal article" date="2018" name="Mycol. Prog.">
        <title>Coniella lustricola, a new species from submerged detritus.</title>
        <authorList>
            <person name="Raudabaugh D.B."/>
            <person name="Iturriaga T."/>
            <person name="Carver A."/>
            <person name="Mondo S."/>
            <person name="Pangilinan J."/>
            <person name="Lipzen A."/>
            <person name="He G."/>
            <person name="Amirebrahimi M."/>
            <person name="Grigoriev I.V."/>
            <person name="Miller A.N."/>
        </authorList>
    </citation>
    <scope>NUCLEOTIDE SEQUENCE [LARGE SCALE GENOMIC DNA]</scope>
    <source>
        <strain evidence="7 8">B22-T-1</strain>
    </source>
</reference>
<evidence type="ECO:0000313" key="8">
    <source>
        <dbReference type="Proteomes" id="UP000241462"/>
    </source>
</evidence>
<dbReference type="PANTHER" id="PTHR15549">
    <property type="entry name" value="PAIRED IMMUNOGLOBULIN-LIKE TYPE 2 RECEPTOR"/>
    <property type="match status" value="1"/>
</dbReference>
<dbReference type="GO" id="GO:0016020">
    <property type="term" value="C:membrane"/>
    <property type="evidence" value="ECO:0007669"/>
    <property type="project" value="UniProtKB-SubCell"/>
</dbReference>
<keyword evidence="2 6" id="KW-0812">Transmembrane</keyword>
<feature type="transmembrane region" description="Helical" evidence="6">
    <location>
        <begin position="411"/>
        <end position="431"/>
    </location>
</feature>
<dbReference type="STRING" id="2025994.A0A2T3ACF0"/>
<name>A0A2T3ACF0_9PEZI</name>
<feature type="region of interest" description="Disordered" evidence="5">
    <location>
        <begin position="711"/>
        <end position="753"/>
    </location>
</feature>
<gene>
    <name evidence="7" type="ORF">BD289DRAFT_201320</name>
</gene>
<feature type="region of interest" description="Disordered" evidence="5">
    <location>
        <begin position="472"/>
        <end position="493"/>
    </location>
</feature>
<evidence type="ECO:0000313" key="7">
    <source>
        <dbReference type="EMBL" id="PSR91921.1"/>
    </source>
</evidence>
<evidence type="ECO:0000256" key="3">
    <source>
        <dbReference type="ARBA" id="ARBA00022989"/>
    </source>
</evidence>
<comment type="subcellular location">
    <subcellularLocation>
        <location evidence="1">Membrane</location>
        <topology evidence="1">Single-pass membrane protein</topology>
    </subcellularLocation>
</comment>
<evidence type="ECO:0000256" key="6">
    <source>
        <dbReference type="SAM" id="Phobius"/>
    </source>
</evidence>
<dbReference type="InterPro" id="IPR051694">
    <property type="entry name" value="Immunoregulatory_rcpt-like"/>
</dbReference>
<keyword evidence="4 6" id="KW-0472">Membrane</keyword>
<evidence type="ECO:0000256" key="4">
    <source>
        <dbReference type="ARBA" id="ARBA00023136"/>
    </source>
</evidence>
<organism evidence="7 8">
    <name type="scientific">Coniella lustricola</name>
    <dbReference type="NCBI Taxonomy" id="2025994"/>
    <lineage>
        <taxon>Eukaryota</taxon>
        <taxon>Fungi</taxon>
        <taxon>Dikarya</taxon>
        <taxon>Ascomycota</taxon>
        <taxon>Pezizomycotina</taxon>
        <taxon>Sordariomycetes</taxon>
        <taxon>Sordariomycetidae</taxon>
        <taxon>Diaporthales</taxon>
        <taxon>Schizoparmaceae</taxon>
        <taxon>Coniella</taxon>
    </lineage>
</organism>
<keyword evidence="8" id="KW-1185">Reference proteome</keyword>
<feature type="compositionally biased region" description="Pro residues" evidence="5">
    <location>
        <begin position="731"/>
        <end position="744"/>
    </location>
</feature>
<feature type="compositionally biased region" description="Low complexity" evidence="5">
    <location>
        <begin position="608"/>
        <end position="617"/>
    </location>
</feature>
<dbReference type="Proteomes" id="UP000241462">
    <property type="component" value="Unassembled WGS sequence"/>
</dbReference>
<evidence type="ECO:0000256" key="2">
    <source>
        <dbReference type="ARBA" id="ARBA00022692"/>
    </source>
</evidence>
<dbReference type="EMBL" id="KZ678413">
    <property type="protein sequence ID" value="PSR91921.1"/>
    <property type="molecule type" value="Genomic_DNA"/>
</dbReference>
<dbReference type="InParanoid" id="A0A2T3ACF0"/>
<protein>
    <recommendedName>
        <fullName evidence="9">Pre-mRNA splicing factor CLF1</fullName>
    </recommendedName>
</protein>
<sequence>MTMLSQPKPKVALNNECSAVHNNTLFTYQASAFQSLELVKGAEWKTLDQGEALSGAACVNVDSTDASQAALWIVGGTGGSSGYEGLQKYTYSTGKWESITPVTAVTENRTDHAATYLSGWNAIVVYAGSQDGSTSLSTQTFSISLTEPYSVLAYESDGAPPTSKPILLPWSDTEAVMVGGSSDNTAVMLFEVGAGWSNSGATLASPLKTGSDGWHASLVTGIDGSKSLYTYDMTVSPNIANRTLVVDEHGAPVSNAVAITKRWEPEGQAERRDANALTATTWPTYNNTYASSATRTDSSAAVSSDGMVVLSGGNMDDVICLFDQSANSWINATELLATTEHDQKPVAQSSTSSESASATSSIVASSTASAGALSATAAAETTAAVVASSSSSSGSSSGSSSSSSSLGTNQILGVVLGSMGGAIVLLLLVYCQIRGRKRRIDFIQAGHARRASGDAGEPEKDGMAMAMATESFPRSPTNPTFMRGHQPKGSTSSFSSLAIMMGKTPKPTVDGISRPPFGKPTLDNGNSKFISGPMPAIAGPPLGARGTAARDEKGVSFSADTFEPATTLRVPANQQDGIRRSSGWNRYWSGESGALNILGYGNNNNNNATAANRNTVTSEGSRYSTNDPGVNLHNRRTQDSATVPPLNVIDGPPRFGRVNSGSPTTSNYPSGVSAGIAARINNRPHSGESDLSGYSSGIPASVHDSWDPTALTSRPFAGGRATSSMYSTGFPLPPGSPGQQPPMPRYTGNGISQQPQLAEAHTSDMSWLNLGDKHNRL</sequence>
<keyword evidence="3 6" id="KW-1133">Transmembrane helix</keyword>
<proteinExistence type="predicted"/>
<feature type="region of interest" description="Disordered" evidence="5">
    <location>
        <begin position="608"/>
        <end position="669"/>
    </location>
</feature>
<dbReference type="InterPro" id="IPR011043">
    <property type="entry name" value="Gal_Oxase/kelch_b-propeller"/>
</dbReference>
<evidence type="ECO:0008006" key="9">
    <source>
        <dbReference type="Google" id="ProtNLM"/>
    </source>
</evidence>
<evidence type="ECO:0000256" key="1">
    <source>
        <dbReference type="ARBA" id="ARBA00004167"/>
    </source>
</evidence>
<feature type="compositionally biased region" description="Polar residues" evidence="5">
    <location>
        <begin position="659"/>
        <end position="669"/>
    </location>
</feature>
<accession>A0A2T3ACF0</accession>